<keyword evidence="4 7" id="KW-0812">Transmembrane</keyword>
<reference evidence="10 11" key="1">
    <citation type="journal article" date="2015" name="Nature">
        <title>rRNA introns, odd ribosomes, and small enigmatic genomes across a large radiation of phyla.</title>
        <authorList>
            <person name="Brown C.T."/>
            <person name="Hug L.A."/>
            <person name="Thomas B.C."/>
            <person name="Sharon I."/>
            <person name="Castelle C.J."/>
            <person name="Singh A."/>
            <person name="Wilkins M.J."/>
            <person name="Williams K.H."/>
            <person name="Banfield J.F."/>
        </authorList>
    </citation>
    <scope>NUCLEOTIDE SEQUENCE [LARGE SCALE GENOMIC DNA]</scope>
</reference>
<evidence type="ECO:0000256" key="2">
    <source>
        <dbReference type="ARBA" id="ARBA00005801"/>
    </source>
</evidence>
<comment type="similarity">
    <text evidence="2">Belongs to the peptidase A24 family.</text>
</comment>
<dbReference type="STRING" id="1618566.UR35_C0002G0077"/>
<evidence type="ECO:0000256" key="7">
    <source>
        <dbReference type="SAM" id="Phobius"/>
    </source>
</evidence>
<feature type="transmembrane region" description="Helical" evidence="7">
    <location>
        <begin position="128"/>
        <end position="161"/>
    </location>
</feature>
<feature type="transmembrane region" description="Helical" evidence="7">
    <location>
        <begin position="13"/>
        <end position="34"/>
    </location>
</feature>
<comment type="caution">
    <text evidence="10">The sequence shown here is derived from an EMBL/GenBank/DDBJ whole genome shotgun (WGS) entry which is preliminary data.</text>
</comment>
<dbReference type="GO" id="GO:0005886">
    <property type="term" value="C:plasma membrane"/>
    <property type="evidence" value="ECO:0007669"/>
    <property type="project" value="UniProtKB-SubCell"/>
</dbReference>
<dbReference type="Pfam" id="PF06750">
    <property type="entry name" value="A24_N_bact"/>
    <property type="match status" value="1"/>
</dbReference>
<dbReference type="PANTHER" id="PTHR30487">
    <property type="entry name" value="TYPE 4 PREPILIN-LIKE PROTEINS LEADER PEPTIDE-PROCESSING ENZYME"/>
    <property type="match status" value="1"/>
</dbReference>
<dbReference type="PANTHER" id="PTHR30487:SF0">
    <property type="entry name" value="PREPILIN LEADER PEPTIDASE_N-METHYLTRANSFERASE-RELATED"/>
    <property type="match status" value="1"/>
</dbReference>
<evidence type="ECO:0000256" key="4">
    <source>
        <dbReference type="ARBA" id="ARBA00022692"/>
    </source>
</evidence>
<dbReference type="InterPro" id="IPR050882">
    <property type="entry name" value="Prepilin_peptidase/N-MTase"/>
</dbReference>
<evidence type="ECO:0000256" key="3">
    <source>
        <dbReference type="ARBA" id="ARBA00022475"/>
    </source>
</evidence>
<feature type="transmembrane region" description="Helical" evidence="7">
    <location>
        <begin position="168"/>
        <end position="185"/>
    </location>
</feature>
<feature type="transmembrane region" description="Helical" evidence="7">
    <location>
        <begin position="191"/>
        <end position="211"/>
    </location>
</feature>
<dbReference type="GO" id="GO:0006465">
    <property type="term" value="P:signal peptide processing"/>
    <property type="evidence" value="ECO:0007669"/>
    <property type="project" value="TreeGrafter"/>
</dbReference>
<gene>
    <name evidence="10" type="ORF">UR35_C0002G0077</name>
</gene>
<dbReference type="AlphaFoldDB" id="A0A0F9ZM93"/>
<keyword evidence="6 7" id="KW-0472">Membrane</keyword>
<evidence type="ECO:0000313" key="11">
    <source>
        <dbReference type="Proteomes" id="UP000034778"/>
    </source>
</evidence>
<evidence type="ECO:0000256" key="5">
    <source>
        <dbReference type="ARBA" id="ARBA00022989"/>
    </source>
</evidence>
<dbReference type="Gene3D" id="1.20.120.1220">
    <property type="match status" value="1"/>
</dbReference>
<protein>
    <submittedName>
        <fullName evidence="10">Type 4 prepilin-like protein leader peptide-processing enzyme</fullName>
    </submittedName>
</protein>
<dbReference type="InterPro" id="IPR000045">
    <property type="entry name" value="Prepilin_IV_endopep_pep"/>
</dbReference>
<keyword evidence="5 7" id="KW-1133">Transmembrane helix</keyword>
<keyword evidence="3" id="KW-1003">Cell membrane</keyword>
<comment type="subcellular location">
    <subcellularLocation>
        <location evidence="1">Cell membrane</location>
        <topology evidence="1">Multi-pass membrane protein</topology>
    </subcellularLocation>
</comment>
<evidence type="ECO:0000313" key="10">
    <source>
        <dbReference type="EMBL" id="KKP45244.1"/>
    </source>
</evidence>
<feature type="transmembrane region" description="Helical" evidence="7">
    <location>
        <begin position="88"/>
        <end position="116"/>
    </location>
</feature>
<dbReference type="InterPro" id="IPR010627">
    <property type="entry name" value="Prepilin_pept_A24_N"/>
</dbReference>
<dbReference type="PATRIC" id="fig|1618566.3.peg.257"/>
<dbReference type="Proteomes" id="UP000034778">
    <property type="component" value="Unassembled WGS sequence"/>
</dbReference>
<evidence type="ECO:0000259" key="9">
    <source>
        <dbReference type="Pfam" id="PF06750"/>
    </source>
</evidence>
<sequence length="236" mass="26529">MFVFLNNVGMVELTLLTLLGLVIGSFVSLITYRIPRGLGFISGRSFCDLCKEKLAWYDNIPLVSFLRYRGKSRCCSKKISIRYPLIELATAIGFVFLYPNFVLILLFLLTFSILIIDVEHQIIPDELSWLVLFLGLLSPITYTLYPSLFAGFLSALVLLFIHLITKGRGMGLGDVKLAIALGLWLTVDQSLIWLMTAFIIGGIVSVFLLLLRQAKLKTKIAFGPFLIIAFWIILLT</sequence>
<dbReference type="Pfam" id="PF01478">
    <property type="entry name" value="Peptidase_A24"/>
    <property type="match status" value="1"/>
</dbReference>
<feature type="transmembrane region" description="Helical" evidence="7">
    <location>
        <begin position="218"/>
        <end position="235"/>
    </location>
</feature>
<evidence type="ECO:0000256" key="6">
    <source>
        <dbReference type="ARBA" id="ARBA00023136"/>
    </source>
</evidence>
<dbReference type="GO" id="GO:0004190">
    <property type="term" value="F:aspartic-type endopeptidase activity"/>
    <property type="evidence" value="ECO:0007669"/>
    <property type="project" value="InterPro"/>
</dbReference>
<organism evidence="10 11">
    <name type="scientific">Candidatus Woesebacteria bacterium GW2011_GWB1_33_22</name>
    <dbReference type="NCBI Taxonomy" id="1618566"/>
    <lineage>
        <taxon>Bacteria</taxon>
        <taxon>Candidatus Woeseibacteriota</taxon>
    </lineage>
</organism>
<dbReference type="EMBL" id="LBOW01000002">
    <property type="protein sequence ID" value="KKP45244.1"/>
    <property type="molecule type" value="Genomic_DNA"/>
</dbReference>
<evidence type="ECO:0000256" key="1">
    <source>
        <dbReference type="ARBA" id="ARBA00004651"/>
    </source>
</evidence>
<evidence type="ECO:0000259" key="8">
    <source>
        <dbReference type="Pfam" id="PF01478"/>
    </source>
</evidence>
<feature type="domain" description="Prepilin peptidase A24 N-terminal" evidence="9">
    <location>
        <begin position="18"/>
        <end position="99"/>
    </location>
</feature>
<name>A0A0F9ZM93_9BACT</name>
<accession>A0A0F9ZM93</accession>
<feature type="domain" description="Prepilin type IV endopeptidase peptidase" evidence="8">
    <location>
        <begin position="104"/>
        <end position="205"/>
    </location>
</feature>
<proteinExistence type="inferred from homology"/>